<feature type="transmembrane region" description="Helical" evidence="6">
    <location>
        <begin position="226"/>
        <end position="258"/>
    </location>
</feature>
<keyword evidence="9" id="KW-1185">Reference proteome</keyword>
<feature type="transmembrane region" description="Helical" evidence="6">
    <location>
        <begin position="29"/>
        <end position="48"/>
    </location>
</feature>
<dbReference type="InterPro" id="IPR051533">
    <property type="entry name" value="WaaL-like"/>
</dbReference>
<feature type="transmembrane region" description="Helical" evidence="6">
    <location>
        <begin position="55"/>
        <end position="72"/>
    </location>
</feature>
<feature type="transmembrane region" description="Helical" evidence="6">
    <location>
        <begin position="78"/>
        <end position="98"/>
    </location>
</feature>
<keyword evidence="3 6" id="KW-1133">Transmembrane helix</keyword>
<proteinExistence type="predicted"/>
<dbReference type="EMBL" id="BAAALG010000019">
    <property type="protein sequence ID" value="GAA1115044.1"/>
    <property type="molecule type" value="Genomic_DNA"/>
</dbReference>
<feature type="region of interest" description="Disordered" evidence="5">
    <location>
        <begin position="412"/>
        <end position="437"/>
    </location>
</feature>
<feature type="transmembrane region" description="Helical" evidence="6">
    <location>
        <begin position="7"/>
        <end position="23"/>
    </location>
</feature>
<name>A0ABP4EN96_9ACTN</name>
<protein>
    <recommendedName>
        <fullName evidence="7">O-antigen ligase-related domain-containing protein</fullName>
    </recommendedName>
</protein>
<feature type="transmembrane region" description="Helical" evidence="6">
    <location>
        <begin position="336"/>
        <end position="358"/>
    </location>
</feature>
<evidence type="ECO:0000259" key="7">
    <source>
        <dbReference type="Pfam" id="PF04932"/>
    </source>
</evidence>
<dbReference type="RefSeq" id="WP_343996914.1">
    <property type="nucleotide sequence ID" value="NZ_BAAALG010000019.1"/>
</dbReference>
<dbReference type="InterPro" id="IPR007016">
    <property type="entry name" value="O-antigen_ligase-rel_domated"/>
</dbReference>
<evidence type="ECO:0000256" key="5">
    <source>
        <dbReference type="SAM" id="MobiDB-lite"/>
    </source>
</evidence>
<feature type="transmembrane region" description="Helical" evidence="6">
    <location>
        <begin position="105"/>
        <end position="123"/>
    </location>
</feature>
<comment type="subcellular location">
    <subcellularLocation>
        <location evidence="1">Membrane</location>
        <topology evidence="1">Multi-pass membrane protein</topology>
    </subcellularLocation>
</comment>
<evidence type="ECO:0000256" key="1">
    <source>
        <dbReference type="ARBA" id="ARBA00004141"/>
    </source>
</evidence>
<evidence type="ECO:0000313" key="9">
    <source>
        <dbReference type="Proteomes" id="UP001501581"/>
    </source>
</evidence>
<comment type="caution">
    <text evidence="8">The sequence shown here is derived from an EMBL/GenBank/DDBJ whole genome shotgun (WGS) entry which is preliminary data.</text>
</comment>
<dbReference type="PANTHER" id="PTHR37422:SF13">
    <property type="entry name" value="LIPOPOLYSACCHARIDE BIOSYNTHESIS PROTEIN PA4999-RELATED"/>
    <property type="match status" value="1"/>
</dbReference>
<feature type="domain" description="O-antigen ligase-related" evidence="7">
    <location>
        <begin position="231"/>
        <end position="353"/>
    </location>
</feature>
<evidence type="ECO:0000256" key="6">
    <source>
        <dbReference type="SAM" id="Phobius"/>
    </source>
</evidence>
<keyword evidence="4 6" id="KW-0472">Membrane</keyword>
<accession>A0ABP4EN96</accession>
<feature type="compositionally biased region" description="Basic and acidic residues" evidence="5">
    <location>
        <begin position="412"/>
        <end position="427"/>
    </location>
</feature>
<evidence type="ECO:0000256" key="4">
    <source>
        <dbReference type="ARBA" id="ARBA00023136"/>
    </source>
</evidence>
<evidence type="ECO:0000256" key="2">
    <source>
        <dbReference type="ARBA" id="ARBA00022692"/>
    </source>
</evidence>
<reference evidence="9" key="1">
    <citation type="journal article" date="2019" name="Int. J. Syst. Evol. Microbiol.">
        <title>The Global Catalogue of Microorganisms (GCM) 10K type strain sequencing project: providing services to taxonomists for standard genome sequencing and annotation.</title>
        <authorList>
            <consortium name="The Broad Institute Genomics Platform"/>
            <consortium name="The Broad Institute Genome Sequencing Center for Infectious Disease"/>
            <person name="Wu L."/>
            <person name="Ma J."/>
        </authorList>
    </citation>
    <scope>NUCLEOTIDE SEQUENCE [LARGE SCALE GENOMIC DNA]</scope>
    <source>
        <strain evidence="9">JCM 13008</strain>
    </source>
</reference>
<keyword evidence="2 6" id="KW-0812">Transmembrane</keyword>
<feature type="transmembrane region" description="Helical" evidence="6">
    <location>
        <begin position="264"/>
        <end position="283"/>
    </location>
</feature>
<evidence type="ECO:0000313" key="8">
    <source>
        <dbReference type="EMBL" id="GAA1115044.1"/>
    </source>
</evidence>
<sequence length="437" mass="46450">MTWGKSLATYLVGVVLLAGLLLAARDSLILGAVAAAVALSFAICVQLGPERAGTLFVTIALFCGPMGGATPLPGATFVTFADIFLVVGFGLLAPGFFVHRFQLPPLYLAGVTLAVVMGIVATLNAEDPFVSANLFARFLASVVILPIAFLLWAPSIQVTVNLARAYALGTVFSTGWGLVEGTAADTGRYIGLTEHPNAFGLTGVLAAALIPFIVSHTKPSWQWLWWGVGAIHLFAIWISGSRASLLVIIALIALYVAVERSTKAVGWLMAAALLVLPFAERLLTRSDNALGRLLGGGSASNSDIEREQALDKGIKAFFEHPLLGNGFEDALHAHNVYLQIAVCIGVFGLVGWVLILLATCLPLVSLPRPLHRIGYPAIGYAMTALLTSLIWDRYIWLVLVLALVVSANPEARSRAAEPDPENDERPRLQGAGGVRKR</sequence>
<dbReference type="PANTHER" id="PTHR37422">
    <property type="entry name" value="TEICHURONIC ACID BIOSYNTHESIS PROTEIN TUAE"/>
    <property type="match status" value="1"/>
</dbReference>
<gene>
    <name evidence="8" type="ORF">GCM10009668_42150</name>
</gene>
<dbReference type="Pfam" id="PF04932">
    <property type="entry name" value="Wzy_C"/>
    <property type="match status" value="1"/>
</dbReference>
<evidence type="ECO:0000256" key="3">
    <source>
        <dbReference type="ARBA" id="ARBA00022989"/>
    </source>
</evidence>
<feature type="transmembrane region" description="Helical" evidence="6">
    <location>
        <begin position="196"/>
        <end position="214"/>
    </location>
</feature>
<organism evidence="8 9">
    <name type="scientific">Nocardioides dubius</name>
    <dbReference type="NCBI Taxonomy" id="317019"/>
    <lineage>
        <taxon>Bacteria</taxon>
        <taxon>Bacillati</taxon>
        <taxon>Actinomycetota</taxon>
        <taxon>Actinomycetes</taxon>
        <taxon>Propionibacteriales</taxon>
        <taxon>Nocardioidaceae</taxon>
        <taxon>Nocardioides</taxon>
    </lineage>
</organism>
<feature type="transmembrane region" description="Helical" evidence="6">
    <location>
        <begin position="135"/>
        <end position="153"/>
    </location>
</feature>
<dbReference type="Proteomes" id="UP001501581">
    <property type="component" value="Unassembled WGS sequence"/>
</dbReference>
<feature type="transmembrane region" description="Helical" evidence="6">
    <location>
        <begin position="378"/>
        <end position="405"/>
    </location>
</feature>